<name>A0ABQ6I465_9MICO</name>
<dbReference type="RefSeq" id="WP_284294130.1">
    <property type="nucleotide sequence ID" value="NZ_BSUK01000001.1"/>
</dbReference>
<evidence type="ECO:0008006" key="4">
    <source>
        <dbReference type="Google" id="ProtNLM"/>
    </source>
</evidence>
<feature type="transmembrane region" description="Helical" evidence="1">
    <location>
        <begin position="155"/>
        <end position="176"/>
    </location>
</feature>
<keyword evidence="3" id="KW-1185">Reference proteome</keyword>
<dbReference type="Proteomes" id="UP001157091">
    <property type="component" value="Unassembled WGS sequence"/>
</dbReference>
<gene>
    <name evidence="2" type="ORF">GCM10025864_33290</name>
</gene>
<dbReference type="InterPro" id="IPR010721">
    <property type="entry name" value="UstE-like"/>
</dbReference>
<evidence type="ECO:0000256" key="1">
    <source>
        <dbReference type="SAM" id="Phobius"/>
    </source>
</evidence>
<dbReference type="EMBL" id="BSUK01000001">
    <property type="protein sequence ID" value="GMA25570.1"/>
    <property type="molecule type" value="Genomic_DNA"/>
</dbReference>
<evidence type="ECO:0000313" key="3">
    <source>
        <dbReference type="Proteomes" id="UP001157091"/>
    </source>
</evidence>
<dbReference type="PANTHER" id="PTHR32251:SF23">
    <property type="entry name" value="3-OXO-5-ALPHA-STEROID 4-DEHYDROGENASE (DUF1295)"/>
    <property type="match status" value="1"/>
</dbReference>
<dbReference type="Gene3D" id="1.20.120.1630">
    <property type="match status" value="1"/>
</dbReference>
<dbReference type="Pfam" id="PF06966">
    <property type="entry name" value="DUF1295"/>
    <property type="match status" value="2"/>
</dbReference>
<accession>A0ABQ6I465</accession>
<keyword evidence="1" id="KW-0472">Membrane</keyword>
<reference evidence="3" key="1">
    <citation type="journal article" date="2019" name="Int. J. Syst. Evol. Microbiol.">
        <title>The Global Catalogue of Microorganisms (GCM) 10K type strain sequencing project: providing services to taxonomists for standard genome sequencing and annotation.</title>
        <authorList>
            <consortium name="The Broad Institute Genomics Platform"/>
            <consortium name="The Broad Institute Genome Sequencing Center for Infectious Disease"/>
            <person name="Wu L."/>
            <person name="Ma J."/>
        </authorList>
    </citation>
    <scope>NUCLEOTIDE SEQUENCE [LARGE SCALE GENOMIC DNA]</scope>
    <source>
        <strain evidence="3">NBRC 106348</strain>
    </source>
</reference>
<keyword evidence="1" id="KW-1133">Transmembrane helix</keyword>
<sequence>MHAVLWTALGVTLATWLLAVVTRDASWVDRIWSIVPVAYAWIFTGTGGWDARAVLVSVLITCWGARLTFNFARKGGYSGTEDYRWPILRRRMKPWQWQVFLPLFVSGFQNALLVAITLPVWSMGCVPAGTAVGWISYAPLDHVTFAVTPADLHPVGGWDVLLVALFVLFLAGETWADQQQWVFHRRKHDAAARGETVEPGFLDTGLFRYSRHPNFFCEQAQWWVVWLFAVVARGEDWGWTVVGAVALTGLFVGSTRFTESLSAAKYPAYAGYQRRTSMLVPWWPRRAATA</sequence>
<proteinExistence type="predicted"/>
<protein>
    <recommendedName>
        <fullName evidence="4">DUF1295 domain-containing protein</fullName>
    </recommendedName>
</protein>
<evidence type="ECO:0000313" key="2">
    <source>
        <dbReference type="EMBL" id="GMA25570.1"/>
    </source>
</evidence>
<comment type="caution">
    <text evidence="2">The sequence shown here is derived from an EMBL/GenBank/DDBJ whole genome shotgun (WGS) entry which is preliminary data.</text>
</comment>
<keyword evidence="1" id="KW-0812">Transmembrane</keyword>
<organism evidence="2 3">
    <name type="scientific">Luteimicrobium album</name>
    <dbReference type="NCBI Taxonomy" id="1054550"/>
    <lineage>
        <taxon>Bacteria</taxon>
        <taxon>Bacillati</taxon>
        <taxon>Actinomycetota</taxon>
        <taxon>Actinomycetes</taxon>
        <taxon>Micrococcales</taxon>
        <taxon>Luteimicrobium</taxon>
    </lineage>
</organism>
<dbReference type="PANTHER" id="PTHR32251">
    <property type="entry name" value="3-OXO-5-ALPHA-STEROID 4-DEHYDROGENASE"/>
    <property type="match status" value="1"/>
</dbReference>
<feature type="transmembrane region" description="Helical" evidence="1">
    <location>
        <begin position="99"/>
        <end position="121"/>
    </location>
</feature>